<evidence type="ECO:0000256" key="2">
    <source>
        <dbReference type="SAM" id="Phobius"/>
    </source>
</evidence>
<dbReference type="GO" id="GO:0036374">
    <property type="term" value="F:glutathione hydrolase activity"/>
    <property type="evidence" value="ECO:0007669"/>
    <property type="project" value="InterPro"/>
</dbReference>
<dbReference type="AlphaFoldDB" id="A0A5E4R5N1"/>
<protein>
    <recommendedName>
        <fullName evidence="5">Gamma-glutamyltransferase 7</fullName>
    </recommendedName>
</protein>
<evidence type="ECO:0008006" key="5">
    <source>
        <dbReference type="Google" id="ProtNLM"/>
    </source>
</evidence>
<keyword evidence="2" id="KW-0812">Transmembrane</keyword>
<gene>
    <name evidence="3" type="ORF">LSINAPIS_LOCUS14902</name>
</gene>
<dbReference type="GO" id="GO:0006751">
    <property type="term" value="P:glutathione catabolic process"/>
    <property type="evidence" value="ECO:0007669"/>
    <property type="project" value="InterPro"/>
</dbReference>
<feature type="transmembrane region" description="Helical" evidence="2">
    <location>
        <begin position="38"/>
        <end position="60"/>
    </location>
</feature>
<dbReference type="PANTHER" id="PTHR11686">
    <property type="entry name" value="GAMMA GLUTAMYL TRANSPEPTIDASE"/>
    <property type="match status" value="1"/>
</dbReference>
<evidence type="ECO:0000313" key="3">
    <source>
        <dbReference type="EMBL" id="VVD05344.1"/>
    </source>
</evidence>
<organism evidence="3 4">
    <name type="scientific">Leptidea sinapis</name>
    <dbReference type="NCBI Taxonomy" id="189913"/>
    <lineage>
        <taxon>Eukaryota</taxon>
        <taxon>Metazoa</taxon>
        <taxon>Ecdysozoa</taxon>
        <taxon>Arthropoda</taxon>
        <taxon>Hexapoda</taxon>
        <taxon>Insecta</taxon>
        <taxon>Pterygota</taxon>
        <taxon>Neoptera</taxon>
        <taxon>Endopterygota</taxon>
        <taxon>Lepidoptera</taxon>
        <taxon>Glossata</taxon>
        <taxon>Ditrysia</taxon>
        <taxon>Papilionoidea</taxon>
        <taxon>Pieridae</taxon>
        <taxon>Dismorphiinae</taxon>
        <taxon>Leptidea</taxon>
    </lineage>
</organism>
<dbReference type="Proteomes" id="UP000324832">
    <property type="component" value="Unassembled WGS sequence"/>
</dbReference>
<dbReference type="InterPro" id="IPR000101">
    <property type="entry name" value="GGT_peptidase"/>
</dbReference>
<dbReference type="EMBL" id="FZQP02006959">
    <property type="protein sequence ID" value="VVD05344.1"/>
    <property type="molecule type" value="Genomic_DNA"/>
</dbReference>
<evidence type="ECO:0000313" key="4">
    <source>
        <dbReference type="Proteomes" id="UP000324832"/>
    </source>
</evidence>
<proteinExistence type="predicted"/>
<dbReference type="InterPro" id="IPR029055">
    <property type="entry name" value="Ntn_hydrolases_N"/>
</dbReference>
<keyword evidence="4" id="KW-1185">Reference proteome</keyword>
<keyword evidence="2" id="KW-0472">Membrane</keyword>
<sequence length="360" mass="37329">MSLSTELQSTPGVVELREDVPLKQYSTSSSLCTSGPRLIIGAFGVLTIAVTVALLTQIHFGDYQVVPHGSVSSSAAECSSVGTNVMRDGGGAIDAAIATTLCLAVVTPHRTSLDASGSLLYWEYRQSRTTEPTLIEWGGVGNAANINATGPPRLLVGLAALHAKLGVLSWSKLLQPAIDVARIGFNVSTGLAMAAASREILEYTAGEHRTEPLLAEYLQSGLSVAFGSGNITKNGWREDIPSAPLDLAPSILVDETVCGTRYIMGAESLSALAEGAAAVLVNGPLLVVKSVESARVLVETNGFLALEPDRLLPPAALSTLQLGPPVNASLPLPALNVIQQTGDTLLSHADSRGGGVASRF</sequence>
<accession>A0A5E4R5N1</accession>
<dbReference type="GO" id="GO:0005886">
    <property type="term" value="C:plasma membrane"/>
    <property type="evidence" value="ECO:0007669"/>
    <property type="project" value="TreeGrafter"/>
</dbReference>
<evidence type="ECO:0000256" key="1">
    <source>
        <dbReference type="PIRSR" id="PIRSR600101-2"/>
    </source>
</evidence>
<dbReference type="PRINTS" id="PR01210">
    <property type="entry name" value="GGTRANSPTASE"/>
</dbReference>
<dbReference type="Pfam" id="PF01019">
    <property type="entry name" value="G_glu_transpept"/>
    <property type="match status" value="1"/>
</dbReference>
<reference evidence="3 4" key="1">
    <citation type="submission" date="2017-07" db="EMBL/GenBank/DDBJ databases">
        <authorList>
            <person name="Talla V."/>
            <person name="Backstrom N."/>
        </authorList>
    </citation>
    <scope>NUCLEOTIDE SEQUENCE [LARGE SCALE GENOMIC DNA]</scope>
</reference>
<keyword evidence="2" id="KW-1133">Transmembrane helix</keyword>
<dbReference type="SUPFAM" id="SSF56235">
    <property type="entry name" value="N-terminal nucleophile aminohydrolases (Ntn hydrolases)"/>
    <property type="match status" value="1"/>
</dbReference>
<name>A0A5E4R5N1_9NEOP</name>
<dbReference type="PANTHER" id="PTHR11686:SF9">
    <property type="entry name" value="RE13973P"/>
    <property type="match status" value="1"/>
</dbReference>
<feature type="binding site" evidence="1">
    <location>
        <position position="128"/>
    </location>
    <ligand>
        <name>L-glutamate</name>
        <dbReference type="ChEBI" id="CHEBI:29985"/>
    </ligand>
</feature>